<proteinExistence type="predicted"/>
<dbReference type="AlphaFoldDB" id="A0A646KSR6"/>
<accession>A0A646KSR6</accession>
<keyword evidence="3" id="KW-1185">Reference proteome</keyword>
<sequence>MNTPDHTQLVTGPEPAGLVKRGETPHPGKALVFSLNNGEAVTVDRKPSLLEAARFHYRYEVDITDHHTNWSDPLPSRTTGFAFRAEISTAWRVTSPDAVVRRSITTLTMAEALVRGALSELLRPHTRSYDIEDVGRAEDSVNRTLGSREHVLDSGLTIFASMVRLSLDETAEAYLRNHRDLAWQKQQAQLAHGVSMVRAEGAEELTSLAEEHEARRVRERTAALQAAQRGEGGLLMHLIAQDPSQLRSILQEIATRQDMALDRKQALLRDFKDELHPAEHAEWVQRFMGESLPYAGPVLDGGSAHTGHRPPIPPPPQHGHDGGSRPEPVTGTVVPAPEEQPGSGVVSWKPVGRNRTRANGSGRQDREDDRG</sequence>
<reference evidence="2 3" key="1">
    <citation type="submission" date="2019-05" db="EMBL/GenBank/DDBJ databases">
        <title>Comparative genomics and metabolomics analyses of clavulanic acid producing Streptomyces species provides insight into specialized metabolism and evolution of beta-lactam biosynthetic gene clusters.</title>
        <authorList>
            <person name="Moore M.A."/>
            <person name="Cruz-Morales P."/>
            <person name="Barona Gomez F."/>
            <person name="Kapil T."/>
        </authorList>
    </citation>
    <scope>NUCLEOTIDE SEQUENCE [LARGE SCALE GENOMIC DNA]</scope>
    <source>
        <strain evidence="2 3">NRRL 5741</strain>
    </source>
</reference>
<feature type="region of interest" description="Disordered" evidence="1">
    <location>
        <begin position="295"/>
        <end position="371"/>
    </location>
</feature>
<organism evidence="2 3">
    <name type="scientific">Streptomyces jumonjinensis</name>
    <dbReference type="NCBI Taxonomy" id="1945"/>
    <lineage>
        <taxon>Bacteria</taxon>
        <taxon>Bacillati</taxon>
        <taxon>Actinomycetota</taxon>
        <taxon>Actinomycetes</taxon>
        <taxon>Kitasatosporales</taxon>
        <taxon>Streptomycetaceae</taxon>
        <taxon>Streptomyces</taxon>
    </lineage>
</organism>
<gene>
    <name evidence="2" type="ORF">FF041_36205</name>
</gene>
<evidence type="ECO:0008006" key="4">
    <source>
        <dbReference type="Google" id="ProtNLM"/>
    </source>
</evidence>
<comment type="caution">
    <text evidence="2">The sequence shown here is derived from an EMBL/GenBank/DDBJ whole genome shotgun (WGS) entry which is preliminary data.</text>
</comment>
<protein>
    <recommendedName>
        <fullName evidence="4">PE-PGRS family protein</fullName>
    </recommendedName>
</protein>
<dbReference type="OrthoDB" id="4115890at2"/>
<evidence type="ECO:0000313" key="3">
    <source>
        <dbReference type="Proteomes" id="UP000419138"/>
    </source>
</evidence>
<evidence type="ECO:0000256" key="1">
    <source>
        <dbReference type="SAM" id="MobiDB-lite"/>
    </source>
</evidence>
<feature type="region of interest" description="Disordered" evidence="1">
    <location>
        <begin position="1"/>
        <end position="24"/>
    </location>
</feature>
<feature type="compositionally biased region" description="Polar residues" evidence="1">
    <location>
        <begin position="1"/>
        <end position="10"/>
    </location>
</feature>
<dbReference type="Proteomes" id="UP000419138">
    <property type="component" value="Unassembled WGS sequence"/>
</dbReference>
<name>A0A646KSR6_STRJU</name>
<dbReference type="EMBL" id="VCLA01000201">
    <property type="protein sequence ID" value="MQT05354.1"/>
    <property type="molecule type" value="Genomic_DNA"/>
</dbReference>
<dbReference type="RefSeq" id="WP_153526730.1">
    <property type="nucleotide sequence ID" value="NZ_JBEPDZ010000024.1"/>
</dbReference>
<evidence type="ECO:0000313" key="2">
    <source>
        <dbReference type="EMBL" id="MQT05354.1"/>
    </source>
</evidence>